<dbReference type="PANTHER" id="PTHR42794">
    <property type="entry name" value="HEMIN IMPORT ATP-BINDING PROTEIN HMUV"/>
    <property type="match status" value="1"/>
</dbReference>
<keyword evidence="3" id="KW-0472">Membrane</keyword>
<dbReference type="FunFam" id="3.40.50.300:FF:000134">
    <property type="entry name" value="Iron-enterobactin ABC transporter ATP-binding protein"/>
    <property type="match status" value="1"/>
</dbReference>
<dbReference type="GO" id="GO:0016887">
    <property type="term" value="F:ATP hydrolysis activity"/>
    <property type="evidence" value="ECO:0007669"/>
    <property type="project" value="InterPro"/>
</dbReference>
<keyword evidence="9" id="KW-0378">Hydrolase</keyword>
<sequence>MTHENARKNIAIRADSISASLGNGIAKQQVLHGVSLDIAAGQWTSIVGPNGAGKSTLLRCLAGVLPHSGTVHLLGKPMQSLPQRERARQLAWLGQNETSADDLTVWDVALLGRLPHQAWLAPASPADLAAVEQALRATQSWDWRCRPLGHLSGGERQRVLLARALAVQTQVLLMDEPLANLDPPHQADWLDVVRALVAQGTTVVSVLHEISMALHADQVVVMAQGRITHHGGSNDASTHAALVDVFDHRIAIHAIEGQWVALPKTRPSREDRNGCSA</sequence>
<dbReference type="EMBL" id="FN543101">
    <property type="protein sequence ID" value="CBA26412.1"/>
    <property type="molecule type" value="Genomic_DNA"/>
</dbReference>
<dbReference type="InterPro" id="IPR003439">
    <property type="entry name" value="ABC_transporter-like_ATP-bd"/>
</dbReference>
<dbReference type="InterPro" id="IPR017871">
    <property type="entry name" value="ABC_transporter-like_CS"/>
</dbReference>
<comment type="function">
    <text evidence="7">Part of the ABC transporter complex HmuTUV involved in hemin import. Responsible for energy coupling to the transport system.</text>
</comment>
<dbReference type="Gene3D" id="3.40.50.300">
    <property type="entry name" value="P-loop containing nucleotide triphosphate hydrolases"/>
    <property type="match status" value="1"/>
</dbReference>
<keyword evidence="3" id="KW-1003">Cell membrane</keyword>
<dbReference type="CDD" id="cd03214">
    <property type="entry name" value="ABC_Iron-Siderophores_B12_Hemin"/>
    <property type="match status" value="1"/>
</dbReference>
<evidence type="ECO:0000256" key="4">
    <source>
        <dbReference type="ARBA" id="ARBA00022741"/>
    </source>
</evidence>
<evidence type="ECO:0000313" key="9">
    <source>
        <dbReference type="EMBL" id="CBA26412.1"/>
    </source>
</evidence>
<dbReference type="GO" id="GO:0005524">
    <property type="term" value="F:ATP binding"/>
    <property type="evidence" value="ECO:0007669"/>
    <property type="project" value="UniProtKB-KW"/>
</dbReference>
<dbReference type="SMART" id="SM00382">
    <property type="entry name" value="AAA"/>
    <property type="match status" value="1"/>
</dbReference>
<dbReference type="PANTHER" id="PTHR42794:SF1">
    <property type="entry name" value="HEMIN IMPORT ATP-BINDING PROTEIN HMUV"/>
    <property type="match status" value="1"/>
</dbReference>
<keyword evidence="2" id="KW-0813">Transport</keyword>
<keyword evidence="6" id="KW-1278">Translocase</keyword>
<organism evidence="9">
    <name type="scientific">Curvibacter symbiont subsp. Hydra magnipapillata</name>
    <dbReference type="NCBI Taxonomy" id="667019"/>
    <lineage>
        <taxon>Bacteria</taxon>
        <taxon>Pseudomonadati</taxon>
        <taxon>Pseudomonadota</taxon>
        <taxon>Betaproteobacteria</taxon>
        <taxon>Burkholderiales</taxon>
        <taxon>Comamonadaceae</taxon>
        <taxon>Curvibacter</taxon>
    </lineage>
</organism>
<evidence type="ECO:0000256" key="6">
    <source>
        <dbReference type="ARBA" id="ARBA00022967"/>
    </source>
</evidence>
<evidence type="ECO:0000256" key="2">
    <source>
        <dbReference type="ARBA" id="ARBA00022448"/>
    </source>
</evidence>
<feature type="domain" description="ABC transporter" evidence="8">
    <location>
        <begin position="12"/>
        <end position="249"/>
    </location>
</feature>
<keyword evidence="5" id="KW-0067">ATP-binding</keyword>
<reference evidence="9" key="1">
    <citation type="journal article" date="2010" name="Nature">
        <title>The Dynamic genome of Hydra.</title>
        <authorList>
            <person name="Chapman J.A."/>
            <person name="Kirkness E.F."/>
            <person name="Simakov O."/>
            <person name="Hampson S.E."/>
            <person name="Mitros T."/>
            <person name="Weinmaier T."/>
            <person name="Rattei T."/>
            <person name="Balasubramanian P.G."/>
            <person name="Borman J."/>
            <person name="Busam D."/>
            <person name="Disbennett K."/>
            <person name="Pfannkoch C."/>
            <person name="Sumin N."/>
            <person name="Sutton G."/>
            <person name="Viswanathan L."/>
            <person name="Walenz B."/>
            <person name="Goodstein D.M."/>
            <person name="Hellsten U."/>
            <person name="Kawashima T."/>
            <person name="Prochnik S.E."/>
            <person name="Putnam N.H."/>
            <person name="Shu S."/>
            <person name="Blumberg B."/>
            <person name="Dana C.E."/>
            <person name="Gee L."/>
            <person name="Kibler D.F."/>
            <person name="Law L."/>
            <person name="Lindgens D."/>
            <person name="Martinez D.E."/>
            <person name="Peng J."/>
            <person name="Wigge P.A."/>
            <person name="Bertulat B."/>
            <person name="Guder C."/>
            <person name="Nakamura Y."/>
            <person name="Ozbek S."/>
            <person name="Watanabe H."/>
            <person name="Khalturin K."/>
            <person name="Hemmrich G."/>
            <person name="Franke A."/>
            <person name="Augustin R."/>
            <person name="Fraune S."/>
            <person name="Hayakawa E."/>
            <person name="Hayakawa S."/>
            <person name="Hirose M."/>
            <person name="Hwang J."/>
            <person name="Ikeo K."/>
            <person name="Nishimiya-Fujisawa C."/>
            <person name="Ogura A."/>
            <person name="Takahashi T."/>
            <person name="Steinmetz P.R."/>
            <person name="Zhang X."/>
            <person name="Aufschnaiter R."/>
            <person name="Eder M.K."/>
            <person name="Gorny A.K."/>
            <person name="Salvenmoser W."/>
            <person name="Heimberg A.M."/>
            <person name="Wheeler B.M."/>
            <person name="Peterson K.J."/>
            <person name="Boettger A."/>
            <person name="Tischler P."/>
            <person name="Wolf A."/>
            <person name="Gojobori T."/>
            <person name="Remington K.A."/>
            <person name="Strausberg R.L."/>
            <person name="Venter J."/>
            <person name="Technau U."/>
            <person name="Hobmayer B."/>
            <person name="Bosch T.C."/>
            <person name="Holstein T.W."/>
            <person name="Fujisawa T."/>
            <person name="Bode H.R."/>
            <person name="David C.N."/>
            <person name="Rokhsar D.S."/>
            <person name="Steele R.E."/>
        </authorList>
    </citation>
    <scope>NUCLEOTIDE SEQUENCE</scope>
</reference>
<dbReference type="SUPFAM" id="SSF52540">
    <property type="entry name" value="P-loop containing nucleoside triphosphate hydrolases"/>
    <property type="match status" value="1"/>
</dbReference>
<evidence type="ECO:0000259" key="8">
    <source>
        <dbReference type="PROSITE" id="PS50893"/>
    </source>
</evidence>
<dbReference type="PROSITE" id="PS50893">
    <property type="entry name" value="ABC_TRANSPORTER_2"/>
    <property type="match status" value="1"/>
</dbReference>
<protein>
    <recommendedName>
        <fullName evidence="8">ABC transporter domain-containing protein</fullName>
    </recommendedName>
</protein>
<name>C9Y6C3_CURXX</name>
<accession>C9Y6C3</accession>
<evidence type="ECO:0000256" key="5">
    <source>
        <dbReference type="ARBA" id="ARBA00022840"/>
    </source>
</evidence>
<evidence type="ECO:0000256" key="7">
    <source>
        <dbReference type="ARBA" id="ARBA00037066"/>
    </source>
</evidence>
<comment type="similarity">
    <text evidence="1">Belongs to the ABC transporter superfamily.</text>
</comment>
<keyword evidence="4" id="KW-0547">Nucleotide-binding</keyword>
<proteinExistence type="inferred from homology"/>
<evidence type="ECO:0000256" key="3">
    <source>
        <dbReference type="ARBA" id="ARBA00022475"/>
    </source>
</evidence>
<dbReference type="Pfam" id="PF00005">
    <property type="entry name" value="ABC_tran"/>
    <property type="match status" value="1"/>
</dbReference>
<dbReference type="InterPro" id="IPR003593">
    <property type="entry name" value="AAA+_ATPase"/>
</dbReference>
<dbReference type="PROSITE" id="PS00211">
    <property type="entry name" value="ABC_TRANSPORTER_1"/>
    <property type="match status" value="1"/>
</dbReference>
<gene>
    <name evidence="9" type="ORF">Csp_E35000</name>
</gene>
<dbReference type="AlphaFoldDB" id="C9Y6C3"/>
<evidence type="ECO:0000256" key="1">
    <source>
        <dbReference type="ARBA" id="ARBA00005417"/>
    </source>
</evidence>
<dbReference type="InterPro" id="IPR027417">
    <property type="entry name" value="P-loop_NTPase"/>
</dbReference>